<evidence type="ECO:0000313" key="1">
    <source>
        <dbReference type="EMBL" id="XBY62589.1"/>
    </source>
</evidence>
<dbReference type="SUPFAM" id="SSF88874">
    <property type="entry name" value="Receptor-binding domain of short tail fibre protein gp12"/>
    <property type="match status" value="1"/>
</dbReference>
<dbReference type="AlphaFoldDB" id="A0AAU7XY26"/>
<gene>
    <name evidence="1" type="ORF">ABS648_21920</name>
</gene>
<sequence>MTQYTRPDELVFASGAKPGELQSFPDIPRGWGVTFDQTTGVPPMEWFNALFKRSDEAVRYLLQRGIGEWSTSEDYPTGAHVQEGGKVWKAKVANVGKRPSLDTGEWIEAALTTDAVNTLIQEQLGGIGIKGRVRAASTANLNLSGLQVVDGVNLVAGDRVLVKSQATGKDNGIYVVTTGAWSRATDADTAAEMTPGLMVAVEQGSSQADSLWQLVTDGPISLGTTALGFEMVFGRNLVTAGSYDIVTVNNRGQVVGGAPRQVVTLSTDTTLVASQMSLVVIDASAAARTITLPASNPALGVVDVIVRRQDNSGNRLVVQAASGDRVRFHTHLNSAGYSFFVLMGAGDYWHLRSDGAGGWYPLDRLDNTPLGRPVFDTSSMVLPGGYGLMNGSLVSRSLWPWLWDHAQQSGMLVNESARAGMEGCWTSGDGINNLRIPEVRGEFLRALDEGRGIDASRTAGALQLDAIRNITGWGGSTVAYGFSGAFYPAAGRPALGGGGSALSDAMFDASRVVPTASENRPRNIAYPARIKLI</sequence>
<name>A0AAU7XY26_9PSED</name>
<reference evidence="1" key="1">
    <citation type="submission" date="2023-08" db="EMBL/GenBank/DDBJ databases">
        <title>Increased levels of nutrients transform a symbiont into a lethal pathobiont.</title>
        <authorList>
            <person name="Lachnit T."/>
            <person name="Ulrich L."/>
            <person name="Willmer F.M."/>
            <person name="Hasenbein T."/>
            <person name="Steiner L.X."/>
            <person name="Wolters M."/>
            <person name="Herbst E.M."/>
            <person name="Deines P."/>
        </authorList>
    </citation>
    <scope>NUCLEOTIDE SEQUENCE</scope>
    <source>
        <strain evidence="1">T3</strain>
    </source>
</reference>
<accession>A0AAU7XY26</accession>
<proteinExistence type="predicted"/>
<organism evidence="1">
    <name type="scientific">Pseudomonas solani</name>
    <dbReference type="NCBI Taxonomy" id="2731552"/>
    <lineage>
        <taxon>Bacteria</taxon>
        <taxon>Pseudomonadati</taxon>
        <taxon>Pseudomonadota</taxon>
        <taxon>Gammaproteobacteria</taxon>
        <taxon>Pseudomonadales</taxon>
        <taxon>Pseudomonadaceae</taxon>
        <taxon>Pseudomonas</taxon>
    </lineage>
</organism>
<dbReference type="RefSeq" id="WP_350446722.1">
    <property type="nucleotide sequence ID" value="NZ_CP158373.1"/>
</dbReference>
<protein>
    <recommendedName>
        <fullName evidence="2">Phage tail protein</fullName>
    </recommendedName>
</protein>
<dbReference type="CDD" id="cd12215">
    <property type="entry name" value="ChiC_BD"/>
    <property type="match status" value="1"/>
</dbReference>
<dbReference type="EMBL" id="CP158373">
    <property type="protein sequence ID" value="XBY62589.1"/>
    <property type="molecule type" value="Genomic_DNA"/>
</dbReference>
<evidence type="ECO:0008006" key="2">
    <source>
        <dbReference type="Google" id="ProtNLM"/>
    </source>
</evidence>